<comment type="cofactor">
    <cofactor evidence="10">
        <name>Mg(2+)</name>
        <dbReference type="ChEBI" id="CHEBI:18420"/>
    </cofactor>
    <cofactor evidence="10">
        <name>Mn(2+)</name>
        <dbReference type="ChEBI" id="CHEBI:29035"/>
    </cofactor>
</comment>
<keyword evidence="6 10" id="KW-0051">Antiviral defense</keyword>
<dbReference type="HAMAP" id="MF_01470">
    <property type="entry name" value="Cas1"/>
    <property type="match status" value="1"/>
</dbReference>
<comment type="subunit">
    <text evidence="9 10">Homodimer, forms a heterotetramer with a Cas2 homodimer.</text>
</comment>
<gene>
    <name evidence="10 11" type="primary">cas1</name>
    <name evidence="11" type="ORF">FTV88_2899</name>
</gene>
<dbReference type="OrthoDB" id="9803119at2"/>
<evidence type="ECO:0000256" key="1">
    <source>
        <dbReference type="ARBA" id="ARBA00022722"/>
    </source>
</evidence>
<dbReference type="InterPro" id="IPR002729">
    <property type="entry name" value="CRISPR-assoc_Cas1"/>
</dbReference>
<dbReference type="RefSeq" id="WP_153726046.1">
    <property type="nucleotide sequence ID" value="NZ_CP045875.1"/>
</dbReference>
<dbReference type="GO" id="GO:0043571">
    <property type="term" value="P:maintenance of CRISPR repeat elements"/>
    <property type="evidence" value="ECO:0007669"/>
    <property type="project" value="UniProtKB-UniRule"/>
</dbReference>
<dbReference type="GO" id="GO:0046872">
    <property type="term" value="F:metal ion binding"/>
    <property type="evidence" value="ECO:0007669"/>
    <property type="project" value="UniProtKB-UniRule"/>
</dbReference>
<dbReference type="EC" id="3.1.-.-" evidence="10"/>
<sequence length="284" mass="32073">MSTLYITEQRSTLRKTDERLVVTLEKDVLIDVPIIKIDQIVIVGNVTVTAPTVAELMERKINICFLSQYGNYLGRYEAPDSRNGLLRIAQHKIYQDPKARVEVAKRIINGKINNQITFLARQHRASPHKKLSEAIQSIKKTKKGLNRVETLDEIRGYEGNAAAIYFQVFPEILKNDFGFAKRIRRPPTDPVNALLGLGYTLLTHNIQSALAIVGLDPYIGFLHGDRYGRASLALDLVEEFRTIIVDSVVISMINNNMITEKDFDIDLGVCSLKDSVKKRVLPKI</sequence>
<dbReference type="Pfam" id="PF01867">
    <property type="entry name" value="Cas_Cas1"/>
    <property type="match status" value="1"/>
</dbReference>
<evidence type="ECO:0000256" key="4">
    <source>
        <dbReference type="ARBA" id="ARBA00022801"/>
    </source>
</evidence>
<evidence type="ECO:0000256" key="8">
    <source>
        <dbReference type="ARBA" id="ARBA00023211"/>
    </source>
</evidence>
<dbReference type="GO" id="GO:0003677">
    <property type="term" value="F:DNA binding"/>
    <property type="evidence" value="ECO:0007669"/>
    <property type="project" value="UniProtKB-KW"/>
</dbReference>
<dbReference type="GO" id="GO:0016787">
    <property type="term" value="F:hydrolase activity"/>
    <property type="evidence" value="ECO:0007669"/>
    <property type="project" value="UniProtKB-KW"/>
</dbReference>
<accession>A0A5Q2N1W1</accession>
<feature type="binding site" evidence="10">
    <location>
        <position position="158"/>
    </location>
    <ligand>
        <name>Mn(2+)</name>
        <dbReference type="ChEBI" id="CHEBI:29035"/>
    </ligand>
</feature>
<dbReference type="GO" id="GO:0051607">
    <property type="term" value="P:defense response to virus"/>
    <property type="evidence" value="ECO:0007669"/>
    <property type="project" value="UniProtKB-UniRule"/>
</dbReference>
<evidence type="ECO:0000256" key="3">
    <source>
        <dbReference type="ARBA" id="ARBA00022759"/>
    </source>
</evidence>
<feature type="binding site" evidence="10">
    <location>
        <position position="238"/>
    </location>
    <ligand>
        <name>Mn(2+)</name>
        <dbReference type="ChEBI" id="CHEBI:29035"/>
    </ligand>
</feature>
<comment type="function">
    <text evidence="10">CRISPR (clustered regularly interspaced short palindromic repeat), is an adaptive immune system that provides protection against mobile genetic elements (viruses, transposable elements and conjugative plasmids). CRISPR clusters contain spacers, sequences complementary to antecedent mobile elements, and target invading nucleic acids. CRISPR clusters are transcribed and processed into CRISPR RNA (crRNA). Acts as a dsDNA endonuclease. Involved in the integration of spacer DNA into the CRISPR cassette.</text>
</comment>
<keyword evidence="1 10" id="KW-0540">Nuclease</keyword>
<evidence type="ECO:0000256" key="9">
    <source>
        <dbReference type="ARBA" id="ARBA00038592"/>
    </source>
</evidence>
<dbReference type="AlphaFoldDB" id="A0A5Q2N1W1"/>
<dbReference type="PANTHER" id="PTHR34353:SF2">
    <property type="entry name" value="CRISPR-ASSOCIATED ENDONUCLEASE CAS1 1"/>
    <property type="match status" value="1"/>
</dbReference>
<dbReference type="PANTHER" id="PTHR34353">
    <property type="entry name" value="CRISPR-ASSOCIATED ENDONUCLEASE CAS1 1"/>
    <property type="match status" value="1"/>
</dbReference>
<dbReference type="InterPro" id="IPR042211">
    <property type="entry name" value="CRISPR-assoc_Cas1_N"/>
</dbReference>
<keyword evidence="3 10" id="KW-0255">Endonuclease</keyword>
<evidence type="ECO:0000256" key="2">
    <source>
        <dbReference type="ARBA" id="ARBA00022723"/>
    </source>
</evidence>
<dbReference type="Gene3D" id="3.100.10.20">
    <property type="entry name" value="CRISPR-associated endonuclease Cas1, N-terminal domain"/>
    <property type="match status" value="1"/>
</dbReference>
<evidence type="ECO:0000313" key="11">
    <source>
        <dbReference type="EMBL" id="QGG48988.1"/>
    </source>
</evidence>
<dbReference type="Proteomes" id="UP000366051">
    <property type="component" value="Chromosome"/>
</dbReference>
<keyword evidence="12" id="KW-1185">Reference proteome</keyword>
<dbReference type="InterPro" id="IPR042206">
    <property type="entry name" value="CRISPR-assoc_Cas1_C"/>
</dbReference>
<name>A0A5Q2N1W1_9FIRM</name>
<keyword evidence="7 10" id="KW-0238">DNA-binding</keyword>
<dbReference type="NCBIfam" id="TIGR00287">
    <property type="entry name" value="cas1"/>
    <property type="match status" value="1"/>
</dbReference>
<reference evidence="12" key="1">
    <citation type="submission" date="2019-11" db="EMBL/GenBank/DDBJ databases">
        <title>Genome sequence of Heliorestis convoluta strain HH, an alkaliphilic and minimalistic phototrophic bacterium from a soda lake in Egypt.</title>
        <authorList>
            <person name="Dewey E.D."/>
            <person name="Stokes L.M."/>
            <person name="Burchell B.M."/>
            <person name="Shaffer K.N."/>
            <person name="Huntington A.M."/>
            <person name="Baker J.M."/>
            <person name="Nadendla S."/>
            <person name="Giglio M.G."/>
            <person name="Touchman J.W."/>
            <person name="Blankenship R.E."/>
            <person name="Madigan M.T."/>
            <person name="Sattley W.M."/>
        </authorList>
    </citation>
    <scope>NUCLEOTIDE SEQUENCE [LARGE SCALE GENOMIC DNA]</scope>
    <source>
        <strain evidence="12">HH</strain>
    </source>
</reference>
<dbReference type="CDD" id="cd09634">
    <property type="entry name" value="Cas1_I-II-III"/>
    <property type="match status" value="1"/>
</dbReference>
<dbReference type="GO" id="GO:0004519">
    <property type="term" value="F:endonuclease activity"/>
    <property type="evidence" value="ECO:0007669"/>
    <property type="project" value="UniProtKB-UniRule"/>
</dbReference>
<keyword evidence="8 10" id="KW-0464">Manganese</keyword>
<protein>
    <recommendedName>
        <fullName evidence="10">CRISPR-associated endonuclease Cas1</fullName>
        <ecNumber evidence="10">3.1.-.-</ecNumber>
    </recommendedName>
</protein>
<keyword evidence="2 10" id="KW-0479">Metal-binding</keyword>
<comment type="similarity">
    <text evidence="10">Belongs to the CRISPR-associated endonuclease Cas1 family.</text>
</comment>
<evidence type="ECO:0000256" key="6">
    <source>
        <dbReference type="ARBA" id="ARBA00023118"/>
    </source>
</evidence>
<organism evidence="11 12">
    <name type="scientific">Heliorestis convoluta</name>
    <dbReference type="NCBI Taxonomy" id="356322"/>
    <lineage>
        <taxon>Bacteria</taxon>
        <taxon>Bacillati</taxon>
        <taxon>Bacillota</taxon>
        <taxon>Clostridia</taxon>
        <taxon>Eubacteriales</taxon>
        <taxon>Heliobacteriaceae</taxon>
        <taxon>Heliorestis</taxon>
    </lineage>
</organism>
<dbReference type="Gene3D" id="1.20.120.920">
    <property type="entry name" value="CRISPR-associated endonuclease Cas1, C-terminal domain"/>
    <property type="match status" value="1"/>
</dbReference>
<dbReference type="EMBL" id="CP045875">
    <property type="protein sequence ID" value="QGG48988.1"/>
    <property type="molecule type" value="Genomic_DNA"/>
</dbReference>
<evidence type="ECO:0000256" key="5">
    <source>
        <dbReference type="ARBA" id="ARBA00022842"/>
    </source>
</evidence>
<proteinExistence type="inferred from homology"/>
<dbReference type="InterPro" id="IPR050646">
    <property type="entry name" value="Cas1"/>
</dbReference>
<dbReference type="KEGG" id="hcv:FTV88_2899"/>
<keyword evidence="5 10" id="KW-0460">Magnesium</keyword>
<evidence type="ECO:0000313" key="12">
    <source>
        <dbReference type="Proteomes" id="UP000366051"/>
    </source>
</evidence>
<evidence type="ECO:0000256" key="7">
    <source>
        <dbReference type="ARBA" id="ARBA00023125"/>
    </source>
</evidence>
<keyword evidence="4 10" id="KW-0378">Hydrolase</keyword>
<evidence type="ECO:0000256" key="10">
    <source>
        <dbReference type="HAMAP-Rule" id="MF_01470"/>
    </source>
</evidence>
<feature type="binding site" evidence="10">
    <location>
        <position position="223"/>
    </location>
    <ligand>
        <name>Mn(2+)</name>
        <dbReference type="ChEBI" id="CHEBI:29035"/>
    </ligand>
</feature>